<dbReference type="RefSeq" id="WP_343914635.1">
    <property type="nucleotide sequence ID" value="NZ_BAAAGE010000007.1"/>
</dbReference>
<comment type="caution">
    <text evidence="1">The sequence shown here is derived from an EMBL/GenBank/DDBJ whole genome shotgun (WGS) entry which is preliminary data.</text>
</comment>
<gene>
    <name evidence="1" type="ORF">GCM10009430_46360</name>
</gene>
<proteinExistence type="predicted"/>
<evidence type="ECO:0000313" key="2">
    <source>
        <dbReference type="Proteomes" id="UP001501758"/>
    </source>
</evidence>
<accession>A0ABN1J9V7</accession>
<evidence type="ECO:0000313" key="1">
    <source>
        <dbReference type="EMBL" id="GAA0732827.1"/>
    </source>
</evidence>
<organism evidence="1 2">
    <name type="scientific">Aquimarina litoralis</name>
    <dbReference type="NCBI Taxonomy" id="584605"/>
    <lineage>
        <taxon>Bacteria</taxon>
        <taxon>Pseudomonadati</taxon>
        <taxon>Bacteroidota</taxon>
        <taxon>Flavobacteriia</taxon>
        <taxon>Flavobacteriales</taxon>
        <taxon>Flavobacteriaceae</taxon>
        <taxon>Aquimarina</taxon>
    </lineage>
</organism>
<name>A0ABN1J9V7_9FLAO</name>
<keyword evidence="2" id="KW-1185">Reference proteome</keyword>
<evidence type="ECO:0008006" key="3">
    <source>
        <dbReference type="Google" id="ProtNLM"/>
    </source>
</evidence>
<protein>
    <recommendedName>
        <fullName evidence="3">Outer membrane protein beta-barrel domain-containing protein</fullName>
    </recommendedName>
</protein>
<reference evidence="1 2" key="1">
    <citation type="journal article" date="2019" name="Int. J. Syst. Evol. Microbiol.">
        <title>The Global Catalogue of Microorganisms (GCM) 10K type strain sequencing project: providing services to taxonomists for standard genome sequencing and annotation.</title>
        <authorList>
            <consortium name="The Broad Institute Genomics Platform"/>
            <consortium name="The Broad Institute Genome Sequencing Center for Infectious Disease"/>
            <person name="Wu L."/>
            <person name="Ma J."/>
        </authorList>
    </citation>
    <scope>NUCLEOTIDE SEQUENCE [LARGE SCALE GENOMIC DNA]</scope>
    <source>
        <strain evidence="1 2">JCM 15974</strain>
    </source>
</reference>
<dbReference type="EMBL" id="BAAAGE010000007">
    <property type="protein sequence ID" value="GAA0732827.1"/>
    <property type="molecule type" value="Genomic_DNA"/>
</dbReference>
<dbReference type="Proteomes" id="UP001501758">
    <property type="component" value="Unassembled WGS sequence"/>
</dbReference>
<sequence length="237" mass="27643">MKQNQLLIVVICVLSFTNFNGQTLSKNNSFDFSIGYNVGALKNLEIAPVSRYDYNSAIYKFKYQRITKKEKIFEVQLDYLQSEVENNVSSLLNFEYTKIGISVASLKKIYNKNRLLIHVGLESYSDLSLYDINPNNQFVFDQTLGLSSRFSYQINQKQHLFSKLTLPTLLLRITNSNANVYSLNRFQSILWKIGYSYSFSEQLSGQLSYDFNYDRLQISNAFRELQYQVNLGINYKF</sequence>